<dbReference type="GO" id="GO:0031105">
    <property type="term" value="C:septin complex"/>
    <property type="evidence" value="ECO:0007669"/>
    <property type="project" value="UniProtKB-ARBA"/>
</dbReference>
<dbReference type="GO" id="GO:0005935">
    <property type="term" value="C:cellular bud neck"/>
    <property type="evidence" value="ECO:0007669"/>
    <property type="project" value="UniProtKB-SubCell"/>
</dbReference>
<evidence type="ECO:0000313" key="11">
    <source>
        <dbReference type="Proteomes" id="UP000761534"/>
    </source>
</evidence>
<keyword evidence="6" id="KW-0131">Cell cycle</keyword>
<name>A0A642UNB6_9ASCO</name>
<dbReference type="GO" id="GO:0005525">
    <property type="term" value="F:GTP binding"/>
    <property type="evidence" value="ECO:0007669"/>
    <property type="project" value="UniProtKB-KW"/>
</dbReference>
<dbReference type="InterPro" id="IPR027417">
    <property type="entry name" value="P-loop_NTPase"/>
</dbReference>
<feature type="region of interest" description="Disordered" evidence="8">
    <location>
        <begin position="337"/>
        <end position="448"/>
    </location>
</feature>
<dbReference type="GO" id="GO:0000281">
    <property type="term" value="P:mitotic cytokinesis"/>
    <property type="evidence" value="ECO:0007669"/>
    <property type="project" value="UniProtKB-ARBA"/>
</dbReference>
<evidence type="ECO:0000256" key="3">
    <source>
        <dbReference type="ARBA" id="ARBA00022741"/>
    </source>
</evidence>
<dbReference type="GO" id="GO:0032161">
    <property type="term" value="C:cleavage apparatus septin structure"/>
    <property type="evidence" value="ECO:0007669"/>
    <property type="project" value="UniProtKB-ARBA"/>
</dbReference>
<keyword evidence="5 7" id="KW-0342">GTP-binding</keyword>
<dbReference type="PIRSF" id="PIRSF006698">
    <property type="entry name" value="Septin"/>
    <property type="match status" value="1"/>
</dbReference>
<protein>
    <recommendedName>
        <fullName evidence="9">Septin-type G domain-containing protein</fullName>
    </recommendedName>
</protein>
<dbReference type="FunFam" id="3.40.50.300:FF:000162">
    <property type="entry name" value="septin-7 isoform X1"/>
    <property type="match status" value="1"/>
</dbReference>
<feature type="compositionally biased region" description="Polar residues" evidence="8">
    <location>
        <begin position="355"/>
        <end position="367"/>
    </location>
</feature>
<dbReference type="Pfam" id="PF00735">
    <property type="entry name" value="Septin"/>
    <property type="match status" value="1"/>
</dbReference>
<keyword evidence="4" id="KW-0175">Coiled coil</keyword>
<gene>
    <name evidence="10" type="ORF">TRICI_005932</name>
</gene>
<dbReference type="SUPFAM" id="SSF52540">
    <property type="entry name" value="P-loop containing nucleoside triphosphate hydrolases"/>
    <property type="match status" value="1"/>
</dbReference>
<comment type="subcellular location">
    <subcellularLocation>
        <location evidence="1">Bud neck</location>
    </subcellularLocation>
</comment>
<reference evidence="10" key="1">
    <citation type="journal article" date="2019" name="G3 (Bethesda)">
        <title>Genome Assemblies of Two Rare Opportunistic Yeast Pathogens: Diutina rugosa (syn. Candida rugosa) and Trichomonascus ciferrii (syn. Candida ciferrii).</title>
        <authorList>
            <person name="Mixao V."/>
            <person name="Saus E."/>
            <person name="Hansen A.P."/>
            <person name="Lass-Florl C."/>
            <person name="Gabaldon T."/>
        </authorList>
    </citation>
    <scope>NUCLEOTIDE SEQUENCE</scope>
    <source>
        <strain evidence="10">CBS 4856</strain>
    </source>
</reference>
<keyword evidence="3 7" id="KW-0547">Nucleotide-binding</keyword>
<sequence length="448" mass="50438">MMVCGATGTGRTTFVNTLCDKEVLNERDYIEPETAHQERPVHVETYNTEIEEEDGTRIALTVVDTPGFGDNIDNRACFQKIVQYLEMQYDEVLAEESRIRRNPRFKDNRVHVCLYFIEPTGHGLRELDVELMKLLSKRVNVIPVIGRADQLTKAELSSSKRMIMEDIEAHAIPIFNFPYDHEVDDAETIQENSELKEMLPFALVCSESFVSTSDGRKVRGREYPWGIVEVENLEHSDFCTLRSSLLGSHLGDLKDLTHDWLYENYRTEKLSSSVQNSRDSRLLNPEDLANQSYILKEEQLAREEEKLREIEMRVQKEINDKRLELTSREQELREIEARISRERTASIEPSSPSSAGQGQPTGASSSLHKSDSNESGLAAASSTEQGSKEPSADIPPLPATQAPAPPSDKTAPGSRFSYHDVTARATPPPTNGTRPTSTPAIKQEEDDD</sequence>
<proteinExistence type="inferred from homology"/>
<feature type="compositionally biased region" description="Pro residues" evidence="8">
    <location>
        <begin position="393"/>
        <end position="406"/>
    </location>
</feature>
<evidence type="ECO:0000259" key="9">
    <source>
        <dbReference type="PROSITE" id="PS51719"/>
    </source>
</evidence>
<evidence type="ECO:0000256" key="8">
    <source>
        <dbReference type="SAM" id="MobiDB-lite"/>
    </source>
</evidence>
<dbReference type="OrthoDB" id="416553at2759"/>
<dbReference type="CDD" id="cd01850">
    <property type="entry name" value="CDC_Septin"/>
    <property type="match status" value="1"/>
</dbReference>
<evidence type="ECO:0000256" key="5">
    <source>
        <dbReference type="ARBA" id="ARBA00023134"/>
    </source>
</evidence>
<dbReference type="Gene3D" id="3.40.50.300">
    <property type="entry name" value="P-loop containing nucleotide triphosphate hydrolases"/>
    <property type="match status" value="1"/>
</dbReference>
<evidence type="ECO:0000313" key="10">
    <source>
        <dbReference type="EMBL" id="KAA8902216.1"/>
    </source>
</evidence>
<comment type="caution">
    <text evidence="10">The sequence shown here is derived from an EMBL/GenBank/DDBJ whole genome shotgun (WGS) entry which is preliminary data.</text>
</comment>
<feature type="compositionally biased region" description="Polar residues" evidence="8">
    <location>
        <begin position="431"/>
        <end position="440"/>
    </location>
</feature>
<keyword evidence="11" id="KW-1185">Reference proteome</keyword>
<keyword evidence="2" id="KW-0132">Cell division</keyword>
<dbReference type="VEuPathDB" id="FungiDB:TRICI_005932"/>
<organism evidence="10 11">
    <name type="scientific">Trichomonascus ciferrii</name>
    <dbReference type="NCBI Taxonomy" id="44093"/>
    <lineage>
        <taxon>Eukaryota</taxon>
        <taxon>Fungi</taxon>
        <taxon>Dikarya</taxon>
        <taxon>Ascomycota</taxon>
        <taxon>Saccharomycotina</taxon>
        <taxon>Dipodascomycetes</taxon>
        <taxon>Dipodascales</taxon>
        <taxon>Trichomonascaceae</taxon>
        <taxon>Trichomonascus</taxon>
        <taxon>Trichomonascus ciferrii complex</taxon>
    </lineage>
</organism>
<evidence type="ECO:0000256" key="7">
    <source>
        <dbReference type="RuleBase" id="RU004560"/>
    </source>
</evidence>
<evidence type="ECO:0000256" key="2">
    <source>
        <dbReference type="ARBA" id="ARBA00022618"/>
    </source>
</evidence>
<evidence type="ECO:0000256" key="6">
    <source>
        <dbReference type="ARBA" id="ARBA00023306"/>
    </source>
</evidence>
<evidence type="ECO:0000256" key="1">
    <source>
        <dbReference type="ARBA" id="ARBA00004266"/>
    </source>
</evidence>
<dbReference type="InterPro" id="IPR016491">
    <property type="entry name" value="Septin"/>
</dbReference>
<dbReference type="PROSITE" id="PS51719">
    <property type="entry name" value="G_SEPTIN"/>
    <property type="match status" value="1"/>
</dbReference>
<dbReference type="PANTHER" id="PTHR18884">
    <property type="entry name" value="SEPTIN"/>
    <property type="match status" value="1"/>
</dbReference>
<dbReference type="GO" id="GO:0005940">
    <property type="term" value="C:septin ring"/>
    <property type="evidence" value="ECO:0007669"/>
    <property type="project" value="UniProtKB-ARBA"/>
</dbReference>
<dbReference type="EMBL" id="SWFS01000470">
    <property type="protein sequence ID" value="KAA8902216.1"/>
    <property type="molecule type" value="Genomic_DNA"/>
</dbReference>
<dbReference type="AlphaFoldDB" id="A0A642UNB6"/>
<dbReference type="Proteomes" id="UP000761534">
    <property type="component" value="Unassembled WGS sequence"/>
</dbReference>
<comment type="similarity">
    <text evidence="7">Belongs to the TRAFAC class TrmE-Era-EngA-EngB-Septin-like GTPase superfamily. Septin GTPase family.</text>
</comment>
<evidence type="ECO:0000256" key="4">
    <source>
        <dbReference type="ARBA" id="ARBA00023054"/>
    </source>
</evidence>
<feature type="domain" description="Septin-type G" evidence="9">
    <location>
        <begin position="1"/>
        <end position="272"/>
    </location>
</feature>
<dbReference type="InterPro" id="IPR030379">
    <property type="entry name" value="G_SEPTIN_dom"/>
</dbReference>
<accession>A0A642UNB6</accession>